<feature type="region of interest" description="Disordered" evidence="6">
    <location>
        <begin position="238"/>
        <end position="264"/>
    </location>
</feature>
<evidence type="ECO:0000256" key="6">
    <source>
        <dbReference type="SAM" id="MobiDB-lite"/>
    </source>
</evidence>
<name>A0A8K0RMH9_9HYPO</name>
<dbReference type="AlphaFoldDB" id="A0A8K0RMH9"/>
<dbReference type="Proteomes" id="UP000813427">
    <property type="component" value="Unassembled WGS sequence"/>
</dbReference>
<dbReference type="EMBL" id="JAGPXF010000007">
    <property type="protein sequence ID" value="KAH7235609.1"/>
    <property type="molecule type" value="Genomic_DNA"/>
</dbReference>
<dbReference type="GO" id="GO:0016020">
    <property type="term" value="C:membrane"/>
    <property type="evidence" value="ECO:0007669"/>
    <property type="project" value="UniProtKB-SubCell"/>
</dbReference>
<dbReference type="InterPro" id="IPR052337">
    <property type="entry name" value="SAT4-like"/>
</dbReference>
<evidence type="ECO:0000256" key="1">
    <source>
        <dbReference type="ARBA" id="ARBA00004141"/>
    </source>
</evidence>
<evidence type="ECO:0000256" key="5">
    <source>
        <dbReference type="ARBA" id="ARBA00038359"/>
    </source>
</evidence>
<keyword evidence="4 7" id="KW-0472">Membrane</keyword>
<dbReference type="OrthoDB" id="5429740at2759"/>
<evidence type="ECO:0000259" key="8">
    <source>
        <dbReference type="Pfam" id="PF20684"/>
    </source>
</evidence>
<sequence>MEDKGPMILAVCWTFTALALLFVIARLFISAILSNVFVTISVYWGNGKHFESLDLQQKQNTIKWMMAAYVPGIETLGLPKLAVIALLARLLMPNRIHLYILWCMGIICCLSLTAMVTALLLQCSPPRALWTLTMPRDCLDPSKLEGLAFWASSASAFLDFYLAVYPAITLWKLLMPLRKKLILSLALGMGIICGAIGIVKASGVPTLASQDVSCKLVVLGDVLQPILEMFKGHKIWSTKKGSGSDQYAGQSKDNAQKQRGIELEDMPRKKADAYGFTIQDRDGSEDNIVDSDRLSETMALSSHSTANSAEDIMMGT</sequence>
<evidence type="ECO:0000256" key="2">
    <source>
        <dbReference type="ARBA" id="ARBA00022692"/>
    </source>
</evidence>
<feature type="transmembrane region" description="Helical" evidence="7">
    <location>
        <begin position="12"/>
        <end position="44"/>
    </location>
</feature>
<feature type="transmembrane region" description="Helical" evidence="7">
    <location>
        <begin position="99"/>
        <end position="121"/>
    </location>
</feature>
<dbReference type="PANTHER" id="PTHR33048">
    <property type="entry name" value="PTH11-LIKE INTEGRAL MEMBRANE PROTEIN (AFU_ORTHOLOGUE AFUA_5G11245)"/>
    <property type="match status" value="1"/>
</dbReference>
<feature type="transmembrane region" description="Helical" evidence="7">
    <location>
        <begin position="181"/>
        <end position="199"/>
    </location>
</feature>
<evidence type="ECO:0000256" key="3">
    <source>
        <dbReference type="ARBA" id="ARBA00022989"/>
    </source>
</evidence>
<protein>
    <recommendedName>
        <fullName evidence="8">Rhodopsin domain-containing protein</fullName>
    </recommendedName>
</protein>
<gene>
    <name evidence="9" type="ORF">BKA59DRAFT_406583</name>
</gene>
<organism evidence="9 10">
    <name type="scientific">Fusarium tricinctum</name>
    <dbReference type="NCBI Taxonomy" id="61284"/>
    <lineage>
        <taxon>Eukaryota</taxon>
        <taxon>Fungi</taxon>
        <taxon>Dikarya</taxon>
        <taxon>Ascomycota</taxon>
        <taxon>Pezizomycotina</taxon>
        <taxon>Sordariomycetes</taxon>
        <taxon>Hypocreomycetidae</taxon>
        <taxon>Hypocreales</taxon>
        <taxon>Nectriaceae</taxon>
        <taxon>Fusarium</taxon>
        <taxon>Fusarium tricinctum species complex</taxon>
    </lineage>
</organism>
<evidence type="ECO:0000256" key="7">
    <source>
        <dbReference type="SAM" id="Phobius"/>
    </source>
</evidence>
<comment type="subcellular location">
    <subcellularLocation>
        <location evidence="1">Membrane</location>
        <topology evidence="1">Multi-pass membrane protein</topology>
    </subcellularLocation>
</comment>
<dbReference type="Pfam" id="PF20684">
    <property type="entry name" value="Fung_rhodopsin"/>
    <property type="match status" value="1"/>
</dbReference>
<keyword evidence="2 7" id="KW-0812">Transmembrane</keyword>
<proteinExistence type="inferred from homology"/>
<comment type="caution">
    <text evidence="9">The sequence shown here is derived from an EMBL/GenBank/DDBJ whole genome shotgun (WGS) entry which is preliminary data.</text>
</comment>
<feature type="transmembrane region" description="Helical" evidence="7">
    <location>
        <begin position="64"/>
        <end position="87"/>
    </location>
</feature>
<comment type="similarity">
    <text evidence="5">Belongs to the SAT4 family.</text>
</comment>
<accession>A0A8K0RMH9</accession>
<feature type="compositionally biased region" description="Polar residues" evidence="6">
    <location>
        <begin position="239"/>
        <end position="253"/>
    </location>
</feature>
<evidence type="ECO:0000313" key="9">
    <source>
        <dbReference type="EMBL" id="KAH7235609.1"/>
    </source>
</evidence>
<keyword evidence="10" id="KW-1185">Reference proteome</keyword>
<feature type="compositionally biased region" description="Basic and acidic residues" evidence="6">
    <location>
        <begin position="254"/>
        <end position="264"/>
    </location>
</feature>
<keyword evidence="3 7" id="KW-1133">Transmembrane helix</keyword>
<reference evidence="9" key="1">
    <citation type="journal article" date="2021" name="Nat. Commun.">
        <title>Genetic determinants of endophytism in the Arabidopsis root mycobiome.</title>
        <authorList>
            <person name="Mesny F."/>
            <person name="Miyauchi S."/>
            <person name="Thiergart T."/>
            <person name="Pickel B."/>
            <person name="Atanasova L."/>
            <person name="Karlsson M."/>
            <person name="Huettel B."/>
            <person name="Barry K.W."/>
            <person name="Haridas S."/>
            <person name="Chen C."/>
            <person name="Bauer D."/>
            <person name="Andreopoulos W."/>
            <person name="Pangilinan J."/>
            <person name="LaButti K."/>
            <person name="Riley R."/>
            <person name="Lipzen A."/>
            <person name="Clum A."/>
            <person name="Drula E."/>
            <person name="Henrissat B."/>
            <person name="Kohler A."/>
            <person name="Grigoriev I.V."/>
            <person name="Martin F.M."/>
            <person name="Hacquard S."/>
        </authorList>
    </citation>
    <scope>NUCLEOTIDE SEQUENCE</scope>
    <source>
        <strain evidence="9">MPI-SDFR-AT-0068</strain>
    </source>
</reference>
<dbReference type="PANTHER" id="PTHR33048:SF155">
    <property type="entry name" value="INTEGRAL MEMBRANE PROTEIN"/>
    <property type="match status" value="1"/>
</dbReference>
<evidence type="ECO:0000313" key="10">
    <source>
        <dbReference type="Proteomes" id="UP000813427"/>
    </source>
</evidence>
<dbReference type="InterPro" id="IPR049326">
    <property type="entry name" value="Rhodopsin_dom_fungi"/>
</dbReference>
<evidence type="ECO:0000256" key="4">
    <source>
        <dbReference type="ARBA" id="ARBA00023136"/>
    </source>
</evidence>
<feature type="domain" description="Rhodopsin" evidence="8">
    <location>
        <begin position="24"/>
        <end position="211"/>
    </location>
</feature>
<feature type="transmembrane region" description="Helical" evidence="7">
    <location>
        <begin position="149"/>
        <end position="174"/>
    </location>
</feature>